<dbReference type="AlphaFoldDB" id="A0A4U3MSM3"/>
<feature type="transmembrane region" description="Helical" evidence="1">
    <location>
        <begin position="12"/>
        <end position="28"/>
    </location>
</feature>
<feature type="transmembrane region" description="Helical" evidence="1">
    <location>
        <begin position="399"/>
        <end position="421"/>
    </location>
</feature>
<feature type="transmembrane region" description="Helical" evidence="1">
    <location>
        <begin position="184"/>
        <end position="202"/>
    </location>
</feature>
<protein>
    <submittedName>
        <fullName evidence="2">O-antigen polysaccharide polymerase Wzy</fullName>
    </submittedName>
</protein>
<organism evidence="2 3">
    <name type="scientific">Enterococcus faecalis</name>
    <name type="common">Streptococcus faecalis</name>
    <dbReference type="NCBI Taxonomy" id="1351"/>
    <lineage>
        <taxon>Bacteria</taxon>
        <taxon>Bacillati</taxon>
        <taxon>Bacillota</taxon>
        <taxon>Bacilli</taxon>
        <taxon>Lactobacillales</taxon>
        <taxon>Enterococcaceae</taxon>
        <taxon>Enterococcus</taxon>
    </lineage>
</organism>
<dbReference type="InterPro" id="IPR029468">
    <property type="entry name" value="O-ag_pol_Wzy"/>
</dbReference>
<name>A0A4U3MSM3_ENTFL</name>
<sequence>MEKFFKLNKWTKIQVVCLILAMLFFTYGKIVASYNVQIVGIMFLWLNNLFFCFKNFGQRVLFFFFNITIYVFLLSRPSISLMRGNIWWNWGKENIDFTMYSLILTLLSLFIGAAAFSQMKLKNFNPKQLEPQNARYRKILLLLSGLVYLVSLSVTIIINMEKLMFVRKNTYEAFYASFHSTFPSYVQAISWMTPFAICIFLACMPKKGISYLALGMYVVSTLPTLLTGQRAAIILNVLFALVYFILRDYLQDSQKWINKFEKAMIIIGAPVMIITMGAYNYIRAQTYVETKGIFSLITDFFFKQGTSFDTITFGHGMIPQLPFHEIKNYTFGGFIDTLKFGALGRFFTDNPLMGSNNGLERGMISNSMAHNLAYVYRQDKYMEGNGNGSSYLLELYADYGYLGIIIASLLFGILLILLVIILKRNNAFLSMLSLVCISNVFFIPRASATGWLSFILKTSFVVPVLACFLGAFILDRLLSLKNREERIR</sequence>
<feature type="transmembrane region" description="Helical" evidence="1">
    <location>
        <begin position="232"/>
        <end position="250"/>
    </location>
</feature>
<feature type="transmembrane region" description="Helical" evidence="1">
    <location>
        <begin position="60"/>
        <end position="79"/>
    </location>
</feature>
<feature type="transmembrane region" description="Helical" evidence="1">
    <location>
        <begin position="34"/>
        <end position="53"/>
    </location>
</feature>
<feature type="transmembrane region" description="Helical" evidence="1">
    <location>
        <begin position="428"/>
        <end position="448"/>
    </location>
</feature>
<evidence type="ECO:0000313" key="2">
    <source>
        <dbReference type="EMBL" id="TKK91934.1"/>
    </source>
</evidence>
<keyword evidence="1" id="KW-0812">Transmembrane</keyword>
<feature type="transmembrane region" description="Helical" evidence="1">
    <location>
        <begin position="209"/>
        <end position="226"/>
    </location>
</feature>
<dbReference type="NCBIfam" id="TIGR04370">
    <property type="entry name" value="glyco_rpt_poly"/>
    <property type="match status" value="1"/>
</dbReference>
<accession>A0A4U3MSM3</accession>
<dbReference type="Proteomes" id="UP000305511">
    <property type="component" value="Unassembled WGS sequence"/>
</dbReference>
<feature type="transmembrane region" description="Helical" evidence="1">
    <location>
        <begin position="262"/>
        <end position="282"/>
    </location>
</feature>
<proteinExistence type="predicted"/>
<gene>
    <name evidence="2" type="ORF">EY666_01220</name>
</gene>
<feature type="transmembrane region" description="Helical" evidence="1">
    <location>
        <begin position="99"/>
        <end position="118"/>
    </location>
</feature>
<reference evidence="2 3" key="1">
    <citation type="submission" date="2019-02" db="EMBL/GenBank/DDBJ databases">
        <title>Bacteria dissemination in different level of health care in South Africa: the effectiveness of infections prevention and control.</title>
        <authorList>
            <person name="Shobo C."/>
            <person name="Amoako D.G."/>
            <person name="Allam M."/>
            <person name="Ismail A."/>
            <person name="Bester L.A."/>
            <person name="Essack S.Y."/>
        </authorList>
    </citation>
    <scope>NUCLEOTIDE SEQUENCE [LARGE SCALE GENOMIC DNA]</scope>
    <source>
        <strain evidence="2 3">2SIL2</strain>
    </source>
</reference>
<evidence type="ECO:0000313" key="3">
    <source>
        <dbReference type="Proteomes" id="UP000305511"/>
    </source>
</evidence>
<dbReference type="RefSeq" id="WP_016631003.1">
    <property type="nucleotide sequence ID" value="NZ_CP050491.1"/>
</dbReference>
<evidence type="ECO:0000256" key="1">
    <source>
        <dbReference type="SAM" id="Phobius"/>
    </source>
</evidence>
<dbReference type="Pfam" id="PF14296">
    <property type="entry name" value="O-ag_pol_Wzy"/>
    <property type="match status" value="1"/>
</dbReference>
<keyword evidence="1" id="KW-0472">Membrane</keyword>
<comment type="caution">
    <text evidence="2">The sequence shown here is derived from an EMBL/GenBank/DDBJ whole genome shotgun (WGS) entry which is preliminary data.</text>
</comment>
<feature type="transmembrane region" description="Helical" evidence="1">
    <location>
        <begin position="460"/>
        <end position="478"/>
    </location>
</feature>
<feature type="transmembrane region" description="Helical" evidence="1">
    <location>
        <begin position="139"/>
        <end position="158"/>
    </location>
</feature>
<dbReference type="EMBL" id="SIYF01000025">
    <property type="protein sequence ID" value="TKK91934.1"/>
    <property type="molecule type" value="Genomic_DNA"/>
</dbReference>
<keyword evidence="1" id="KW-1133">Transmembrane helix</keyword>